<dbReference type="Pfam" id="PF23152">
    <property type="entry name" value="GDH_2nd"/>
    <property type="match status" value="1"/>
</dbReference>
<evidence type="ECO:0000259" key="4">
    <source>
        <dbReference type="SMART" id="SM00839"/>
    </source>
</evidence>
<dbReference type="SUPFAM" id="SSF53223">
    <property type="entry name" value="Aminoacid dehydrogenase-like, N-terminal domain"/>
    <property type="match status" value="1"/>
</dbReference>
<dbReference type="STRING" id="157072.A0A024TT21"/>
<dbReference type="GO" id="GO:0004352">
    <property type="term" value="F:glutamate dehydrogenase (NAD+) activity"/>
    <property type="evidence" value="ECO:0007669"/>
    <property type="project" value="TreeGrafter"/>
</dbReference>
<dbReference type="GO" id="GO:0005739">
    <property type="term" value="C:mitochondrion"/>
    <property type="evidence" value="ECO:0007669"/>
    <property type="project" value="TreeGrafter"/>
</dbReference>
<dbReference type="EMBL" id="KI913975">
    <property type="protein sequence ID" value="ETV96781.1"/>
    <property type="molecule type" value="Genomic_DNA"/>
</dbReference>
<evidence type="ECO:0000256" key="1">
    <source>
        <dbReference type="ARBA" id="ARBA00006382"/>
    </source>
</evidence>
<dbReference type="eggNOG" id="KOG2250">
    <property type="taxonomic scope" value="Eukaryota"/>
</dbReference>
<dbReference type="Proteomes" id="UP000285060">
    <property type="component" value="Unassembled WGS sequence"/>
</dbReference>
<dbReference type="InterPro" id="IPR036291">
    <property type="entry name" value="NAD(P)-bd_dom_sf"/>
</dbReference>
<gene>
    <name evidence="6" type="ORF">DYB32_004504</name>
    <name evidence="5" type="ORF">H310_10086</name>
</gene>
<dbReference type="Pfam" id="PF00208">
    <property type="entry name" value="ELFV_dehydrog"/>
    <property type="match status" value="1"/>
</dbReference>
<evidence type="ECO:0000256" key="2">
    <source>
        <dbReference type="ARBA" id="ARBA00023002"/>
    </source>
</evidence>
<evidence type="ECO:0000313" key="7">
    <source>
        <dbReference type="Proteomes" id="UP000285060"/>
    </source>
</evidence>
<keyword evidence="3" id="KW-0520">NAD</keyword>
<dbReference type="SUPFAM" id="SSF51735">
    <property type="entry name" value="NAD(P)-binding Rossmann-fold domains"/>
    <property type="match status" value="1"/>
</dbReference>
<dbReference type="InterPro" id="IPR056365">
    <property type="entry name" value="NAD-GDH_2nd"/>
</dbReference>
<dbReference type="VEuPathDB" id="FungiDB:H310_10086"/>
<dbReference type="GeneID" id="20087136"/>
<organism evidence="5">
    <name type="scientific">Aphanomyces invadans</name>
    <dbReference type="NCBI Taxonomy" id="157072"/>
    <lineage>
        <taxon>Eukaryota</taxon>
        <taxon>Sar</taxon>
        <taxon>Stramenopiles</taxon>
        <taxon>Oomycota</taxon>
        <taxon>Saprolegniomycetes</taxon>
        <taxon>Saprolegniales</taxon>
        <taxon>Verrucalvaceae</taxon>
        <taxon>Aphanomyces</taxon>
    </lineage>
</organism>
<evidence type="ECO:0000256" key="3">
    <source>
        <dbReference type="ARBA" id="ARBA00023027"/>
    </source>
</evidence>
<sequence>MNLEVRRSTSMEHGTYNNKDIQAQIAEVGKILAQGSLFSEATLKKEIEWFYGPLGLHEFYFMGHSPATIASHIESLIGAKVLTKTSGVDQEFKLVQENEKSAFFATRSNVQGDETKSTRLSGGSDVSNLERFIEKQYLSSSTECIGDGVKTGYQYLEQPETTKNRQYRLQCYRSSGLLDPQLVPSHMRLYFLQEPEFVNPTPAEGETDINQLADKHFLERAGDNLKKVYQQVLKTASNQMTPAFHTEVWLEPDNTKMARFTVAYKAGSTHSYFSSLADVYRGHGLFSSRKYAEYFSNGVVIYGFYLQQLTGEGVKGKGTFEERVAACVSDASLHYVLPRTSLSPLLRDHLLTPQQISYAYAAWKFTFHFLQRLPEAYSVVSNSLRDRDAVAFARLEQLRSTMKQNTFTEAQILDHLLASPDVIKALYDEFEALHSPSSKDRNRKEADILSYLRKAVSSEAALTVFTQFVSFNHHVQHTNFFRKEKSALAFRLDGEFLPSTEYAEKPYAVIFVIGSEFRGFHTRFLDIARGGIRMIRSSHAQVYLNNVSSCFDEGYGLASTQQRKNKDIPEGGSKGVILLNLAHQDKADLAFKKYIDALLDIMLPENDGIVRKQQDILFLGPDEGTAHLMDWASSYAKSRGYNYWKAITTGKSPSRGGIPHDEYGMTTHSVREFVKGIQAKLNLKAPGAKRLTKVQTGGPDGDLGSNEILMSEGEDTIALVDGSGVLYDPKGLNRDELVRLAKLRSPVQGFNTSLLSPEGYLVLITQNDVKLPSGEIVENGTQFRNNFHNRPDLTADFFVPCGGRPAAVNLNNVHSFMYGPDGKSLRFKYIVEGANLFFTQDARLVLEKAGVVLFKDASANKGGVTSSSLEVLAALSLNDAEFAEHMAVEPNKPKPAFYQKYVAEVQARIDNNAAQEFECLWREHQRSKTPYAILSNLLSERITDLSVTIQDSSLYEQVALRNLILDGGFPKTLTTLLSRDELIKRLPESYLRALFASQLASRFVYASGLHCPEFAFYEFVQTLKN</sequence>
<reference evidence="6 7" key="2">
    <citation type="submission" date="2018-08" db="EMBL/GenBank/DDBJ databases">
        <title>Aphanomyces genome sequencing and annotation.</title>
        <authorList>
            <person name="Minardi D."/>
            <person name="Oidtmann B."/>
            <person name="Van Der Giezen M."/>
            <person name="Studholme D.J."/>
        </authorList>
    </citation>
    <scope>NUCLEOTIDE SEQUENCE [LARGE SCALE GENOMIC DNA]</scope>
    <source>
        <strain evidence="6 7">NJM0002</strain>
    </source>
</reference>
<dbReference type="EMBL" id="QUSY01000342">
    <property type="protein sequence ID" value="RHY30222.1"/>
    <property type="molecule type" value="Genomic_DNA"/>
</dbReference>
<dbReference type="RefSeq" id="XP_008874557.1">
    <property type="nucleotide sequence ID" value="XM_008876335.1"/>
</dbReference>
<dbReference type="Pfam" id="PF23147">
    <property type="entry name" value="GDH2_N"/>
    <property type="match status" value="1"/>
</dbReference>
<dbReference type="InterPro" id="IPR055480">
    <property type="entry name" value="NAD-GDH_N"/>
</dbReference>
<dbReference type="InterPro" id="IPR006096">
    <property type="entry name" value="Glu/Leu/Phe/Val/Trp_DH_C"/>
</dbReference>
<dbReference type="AlphaFoldDB" id="A0A024TT21"/>
<dbReference type="SMART" id="SM00839">
    <property type="entry name" value="ELFV_dehydrog"/>
    <property type="match status" value="1"/>
</dbReference>
<dbReference type="PANTHER" id="PTHR11606">
    <property type="entry name" value="GLUTAMATE DEHYDROGENASE"/>
    <property type="match status" value="1"/>
</dbReference>
<dbReference type="PROSITE" id="PS00074">
    <property type="entry name" value="GLFV_DEHYDROGENASE"/>
    <property type="match status" value="1"/>
</dbReference>
<dbReference type="PANTHER" id="PTHR11606:SF24">
    <property type="entry name" value="NAD-SPECIFIC GLUTAMATE DEHYDROGENASE"/>
    <property type="match status" value="1"/>
</dbReference>
<dbReference type="Gene3D" id="3.40.50.720">
    <property type="entry name" value="NAD(P)-binding Rossmann-like Domain"/>
    <property type="match status" value="1"/>
</dbReference>
<keyword evidence="2" id="KW-0560">Oxidoreductase</keyword>
<accession>A0A024TT21</accession>
<feature type="domain" description="Glutamate/phenylalanine/leucine/valine/L-tryptophan dehydrogenase C-terminal" evidence="4">
    <location>
        <begin position="657"/>
        <end position="928"/>
    </location>
</feature>
<dbReference type="InterPro" id="IPR046346">
    <property type="entry name" value="Aminoacid_DH-like_N_sf"/>
</dbReference>
<dbReference type="OrthoDB" id="184415at2759"/>
<proteinExistence type="inferred from homology"/>
<dbReference type="EMBL" id="KI913975">
    <property type="protein sequence ID" value="ETV96780.1"/>
    <property type="molecule type" value="Genomic_DNA"/>
</dbReference>
<name>A0A024TT21_9STRA</name>
<reference evidence="5" key="1">
    <citation type="submission" date="2013-12" db="EMBL/GenBank/DDBJ databases">
        <title>The Genome Sequence of Aphanomyces invadans NJM9701.</title>
        <authorList>
            <consortium name="The Broad Institute Genomics Platform"/>
            <person name="Russ C."/>
            <person name="Tyler B."/>
            <person name="van West P."/>
            <person name="Dieguez-Uribeondo J."/>
            <person name="Young S.K."/>
            <person name="Zeng Q."/>
            <person name="Gargeya S."/>
            <person name="Fitzgerald M."/>
            <person name="Abouelleil A."/>
            <person name="Alvarado L."/>
            <person name="Chapman S.B."/>
            <person name="Gainer-Dewar J."/>
            <person name="Goldberg J."/>
            <person name="Griggs A."/>
            <person name="Gujja S."/>
            <person name="Hansen M."/>
            <person name="Howarth C."/>
            <person name="Imamovic A."/>
            <person name="Ireland A."/>
            <person name="Larimer J."/>
            <person name="McCowan C."/>
            <person name="Murphy C."/>
            <person name="Pearson M."/>
            <person name="Poon T.W."/>
            <person name="Priest M."/>
            <person name="Roberts A."/>
            <person name="Saif S."/>
            <person name="Shea T."/>
            <person name="Sykes S."/>
            <person name="Wortman J."/>
            <person name="Nusbaum C."/>
            <person name="Birren B."/>
        </authorList>
    </citation>
    <scope>NUCLEOTIDE SEQUENCE [LARGE SCALE GENOMIC DNA]</scope>
    <source>
        <strain evidence="5">NJM9701</strain>
    </source>
</reference>
<dbReference type="InterPro" id="IPR033524">
    <property type="entry name" value="Glu/Leu/Phe/Val_DH_AS"/>
</dbReference>
<comment type="similarity">
    <text evidence="1">Belongs to the Glu/Leu/Phe/Val dehydrogenases family.</text>
</comment>
<evidence type="ECO:0000313" key="5">
    <source>
        <dbReference type="EMBL" id="ETV96781.1"/>
    </source>
</evidence>
<evidence type="ECO:0000313" key="6">
    <source>
        <dbReference type="EMBL" id="RHY30222.1"/>
    </source>
</evidence>
<protein>
    <recommendedName>
        <fullName evidence="4">Glutamate/phenylalanine/leucine/valine/L-tryptophan dehydrogenase C-terminal domain-containing protein</fullName>
    </recommendedName>
</protein>
<dbReference type="RefSeq" id="XP_008874558.1">
    <property type="nucleotide sequence ID" value="XM_008876336.1"/>
</dbReference>
<dbReference type="GO" id="GO:0006538">
    <property type="term" value="P:L-glutamate catabolic process"/>
    <property type="evidence" value="ECO:0007669"/>
    <property type="project" value="TreeGrafter"/>
</dbReference>
<keyword evidence="7" id="KW-1185">Reference proteome</keyword>